<dbReference type="InterPro" id="IPR047922">
    <property type="entry name" value="FBXL6_F-box"/>
</dbReference>
<evidence type="ECO:0000256" key="2">
    <source>
        <dbReference type="SAM" id="MobiDB-lite"/>
    </source>
</evidence>
<proteinExistence type="predicted"/>
<dbReference type="OrthoDB" id="3134645at2759"/>
<feature type="region of interest" description="Disordered" evidence="2">
    <location>
        <begin position="1"/>
        <end position="102"/>
    </location>
</feature>
<feature type="domain" description="F-box" evidence="3">
    <location>
        <begin position="148"/>
        <end position="194"/>
    </location>
</feature>
<dbReference type="GO" id="GO:0005930">
    <property type="term" value="C:axoneme"/>
    <property type="evidence" value="ECO:0007669"/>
    <property type="project" value="UniProtKB-SubCell"/>
</dbReference>
<dbReference type="InterPro" id="IPR036047">
    <property type="entry name" value="F-box-like_dom_sf"/>
</dbReference>
<feature type="compositionally biased region" description="Low complexity" evidence="2">
    <location>
        <begin position="566"/>
        <end position="576"/>
    </location>
</feature>
<comment type="subcellular location">
    <subcellularLocation>
        <location evidence="1">Cytoplasm</location>
        <location evidence="1">Cytoskeleton</location>
        <location evidence="1">Cilium axoneme</location>
    </subcellularLocation>
</comment>
<name>A0A2V0PBI7_9CHLO</name>
<dbReference type="AlphaFoldDB" id="A0A2V0PBI7"/>
<dbReference type="Gene3D" id="3.80.10.10">
    <property type="entry name" value="Ribonuclease Inhibitor"/>
    <property type="match status" value="2"/>
</dbReference>
<feature type="compositionally biased region" description="Low complexity" evidence="2">
    <location>
        <begin position="85"/>
        <end position="100"/>
    </location>
</feature>
<organism evidence="4 5">
    <name type="scientific">Raphidocelis subcapitata</name>
    <dbReference type="NCBI Taxonomy" id="307507"/>
    <lineage>
        <taxon>Eukaryota</taxon>
        <taxon>Viridiplantae</taxon>
        <taxon>Chlorophyta</taxon>
        <taxon>core chlorophytes</taxon>
        <taxon>Chlorophyceae</taxon>
        <taxon>CS clade</taxon>
        <taxon>Sphaeropleales</taxon>
        <taxon>Selenastraceae</taxon>
        <taxon>Raphidocelis</taxon>
    </lineage>
</organism>
<dbReference type="InParanoid" id="A0A2V0PBI7"/>
<dbReference type="PANTHER" id="PTHR13318">
    <property type="entry name" value="PARTNER OF PAIRED, ISOFORM B-RELATED"/>
    <property type="match status" value="1"/>
</dbReference>
<evidence type="ECO:0000256" key="1">
    <source>
        <dbReference type="ARBA" id="ARBA00004430"/>
    </source>
</evidence>
<evidence type="ECO:0000259" key="3">
    <source>
        <dbReference type="Pfam" id="PF12937"/>
    </source>
</evidence>
<feature type="compositionally biased region" description="Low complexity" evidence="2">
    <location>
        <begin position="17"/>
        <end position="31"/>
    </location>
</feature>
<keyword evidence="5" id="KW-1185">Reference proteome</keyword>
<dbReference type="STRING" id="307507.A0A2V0PBI7"/>
<feature type="compositionally biased region" description="Acidic residues" evidence="2">
    <location>
        <begin position="38"/>
        <end position="52"/>
    </location>
</feature>
<dbReference type="Proteomes" id="UP000247498">
    <property type="component" value="Unassembled WGS sequence"/>
</dbReference>
<dbReference type="CDD" id="cd22119">
    <property type="entry name" value="F-box_FBXL6"/>
    <property type="match status" value="1"/>
</dbReference>
<feature type="region of interest" description="Disordered" evidence="2">
    <location>
        <begin position="554"/>
        <end position="576"/>
    </location>
</feature>
<feature type="region of interest" description="Disordered" evidence="2">
    <location>
        <begin position="362"/>
        <end position="389"/>
    </location>
</feature>
<dbReference type="SUPFAM" id="SSF52047">
    <property type="entry name" value="RNI-like"/>
    <property type="match status" value="1"/>
</dbReference>
<dbReference type="InterPro" id="IPR032675">
    <property type="entry name" value="LRR_dom_sf"/>
</dbReference>
<sequence length="697" mass="69510">MGRSPAARGRGRGRGGAPASGRGQQRRGLLGAFVAGSSDDEDYRPDEGDEEGGQPVRARVPRGRAGRGDARSGQQRAPPQRRRAAAAPAPAGGADSDGSGETLGARRQRIAEQLRAGGAALAPTAAAAAAAAAAAGPSAAAGAVASDGLPLPVLSKIFSLACAAGALPTACRLARVCRGWRDAVAASPEVWRVVDARGRRSKKADAWLQQQAAAGRFSQLEDLTIGQLAVGGGADEEEDEAVAAAADAAAASGRGDAGTSAEALAALVRNCLRLRRLVVTGSPSIRAGLLEAALLEASGLEELHLREVRLQPLSGLEKALQALLASAWGGARPLRVLEARRCPLLGNKTLRMLYHGPAAAAEEPAQLQPQLQPAAADGDPPAPAPAGPPAAAASAVAAAAAAGPSAPPAVGYPHLTVLDLTGSCVSPGLIINVEELQAACPNLEVLSLEGVGALYGWTPTRARPGAPRGPGWPRLRALRAGALLQRVQGGAAARMTRSALDDALLVRLAAGSHALAELGLRGSAVSASGLSSLIAGAGGAAAAAAAAAPPAREHAAGPSVVQGCNQQQQPQQQAQQAEPQIATLEITSSALCCDEGLWAIGDAFAASLRVLEAGRAGAAVSDDGLEGLHGCGALRALDVSGSSVTDDGLRRLLASPAGASLSLIDVTSCRSLSRAARQAALEGLPALRAALGLGAGA</sequence>
<dbReference type="SUPFAM" id="SSF81383">
    <property type="entry name" value="F-box domain"/>
    <property type="match status" value="1"/>
</dbReference>
<evidence type="ECO:0000313" key="5">
    <source>
        <dbReference type="Proteomes" id="UP000247498"/>
    </source>
</evidence>
<protein>
    <recommendedName>
        <fullName evidence="3">F-box domain-containing protein</fullName>
    </recommendedName>
</protein>
<comment type="caution">
    <text evidence="4">The sequence shown here is derived from an EMBL/GenBank/DDBJ whole genome shotgun (WGS) entry which is preliminary data.</text>
</comment>
<evidence type="ECO:0000313" key="4">
    <source>
        <dbReference type="EMBL" id="GBF97224.1"/>
    </source>
</evidence>
<dbReference type="InterPro" id="IPR001810">
    <property type="entry name" value="F-box_dom"/>
</dbReference>
<feature type="compositionally biased region" description="Low complexity" evidence="2">
    <location>
        <begin position="362"/>
        <end position="379"/>
    </location>
</feature>
<dbReference type="PANTHER" id="PTHR13318:SF95">
    <property type="entry name" value="F-BOX PROTEIN YLR352W"/>
    <property type="match status" value="1"/>
</dbReference>
<dbReference type="GO" id="GO:0019005">
    <property type="term" value="C:SCF ubiquitin ligase complex"/>
    <property type="evidence" value="ECO:0007669"/>
    <property type="project" value="InterPro"/>
</dbReference>
<dbReference type="EMBL" id="BDRX01000094">
    <property type="protein sequence ID" value="GBF97224.1"/>
    <property type="molecule type" value="Genomic_DNA"/>
</dbReference>
<dbReference type="Pfam" id="PF12937">
    <property type="entry name" value="F-box-like"/>
    <property type="match status" value="1"/>
</dbReference>
<reference evidence="4 5" key="1">
    <citation type="journal article" date="2018" name="Sci. Rep.">
        <title>Raphidocelis subcapitata (=Pseudokirchneriella subcapitata) provides an insight into genome evolution and environmental adaptations in the Sphaeropleales.</title>
        <authorList>
            <person name="Suzuki S."/>
            <person name="Yamaguchi H."/>
            <person name="Nakajima N."/>
            <person name="Kawachi M."/>
        </authorList>
    </citation>
    <scope>NUCLEOTIDE SEQUENCE [LARGE SCALE GENOMIC DNA]</scope>
    <source>
        <strain evidence="4 5">NIES-35</strain>
    </source>
</reference>
<gene>
    <name evidence="4" type="ORF">Rsub_10085</name>
</gene>
<dbReference type="GO" id="GO:0031146">
    <property type="term" value="P:SCF-dependent proteasomal ubiquitin-dependent protein catabolic process"/>
    <property type="evidence" value="ECO:0007669"/>
    <property type="project" value="TreeGrafter"/>
</dbReference>
<accession>A0A2V0PBI7</accession>